<name>A0A6J4NCM9_9ACTN</name>
<dbReference type="CDD" id="cd13606">
    <property type="entry name" value="PBP2_ProX_like"/>
    <property type="match status" value="1"/>
</dbReference>
<dbReference type="Gene3D" id="3.40.190.120">
    <property type="entry name" value="Osmoprotection protein (prox), domain 2"/>
    <property type="match status" value="1"/>
</dbReference>
<dbReference type="GO" id="GO:0022857">
    <property type="term" value="F:transmembrane transporter activity"/>
    <property type="evidence" value="ECO:0007669"/>
    <property type="project" value="InterPro"/>
</dbReference>
<sequence length="303" mass="32327">MRTMTANGAVVAIALALAGCGVLGGGDDAESGEVRVGSANFPESQLLGEIYAQALEDKGITVSRNLNTGEREVTTPALDGSDGEASLDLMPEYTGNLMLYYDPDSDVTDPEGIYQHLTEVVPDTVDVLEKSDAVDQDVLVVTQETAEKYDLQSIPDLEGVSEDLVVGGGPEFKTRQAGLKGLQEDYGLEFKEFRTLDAGGPQSLNALLDNDIQVTQFFSTQAIIPDNNLVTLEDPKNISIAQNIVPIIRSDVNTEEITEALNAVSAKLTTDNVTQMVKEVSETSDYAGVAQTFLEDNGLVGTT</sequence>
<dbReference type="EMBL" id="CADCUL010000151">
    <property type="protein sequence ID" value="CAA9381497.1"/>
    <property type="molecule type" value="Genomic_DNA"/>
</dbReference>
<protein>
    <submittedName>
        <fullName evidence="2">ABC transporter, substrate-binding protein (Cluster 13, osmolytes)</fullName>
    </submittedName>
</protein>
<dbReference type="Pfam" id="PF04069">
    <property type="entry name" value="OpuAC"/>
    <property type="match status" value="1"/>
</dbReference>
<feature type="domain" description="ABC-type glycine betaine transport system substrate-binding" evidence="1">
    <location>
        <begin position="33"/>
        <end position="295"/>
    </location>
</feature>
<dbReference type="SUPFAM" id="SSF53850">
    <property type="entry name" value="Periplasmic binding protein-like II"/>
    <property type="match status" value="1"/>
</dbReference>
<dbReference type="InterPro" id="IPR007210">
    <property type="entry name" value="ABC_Gly_betaine_transp_sub-bd"/>
</dbReference>
<reference evidence="2" key="1">
    <citation type="submission" date="2020-02" db="EMBL/GenBank/DDBJ databases">
        <authorList>
            <person name="Meier V. D."/>
        </authorList>
    </citation>
    <scope>NUCLEOTIDE SEQUENCE</scope>
    <source>
        <strain evidence="2">AVDCRST_MAG21</strain>
    </source>
</reference>
<gene>
    <name evidence="2" type="ORF">AVDCRST_MAG21-1735</name>
</gene>
<accession>A0A6J4NCM9</accession>
<proteinExistence type="predicted"/>
<dbReference type="AlphaFoldDB" id="A0A6J4NCM9"/>
<evidence type="ECO:0000259" key="1">
    <source>
        <dbReference type="Pfam" id="PF04069"/>
    </source>
</evidence>
<dbReference type="Gene3D" id="3.40.190.10">
    <property type="entry name" value="Periplasmic binding protein-like II"/>
    <property type="match status" value="1"/>
</dbReference>
<dbReference type="PROSITE" id="PS51257">
    <property type="entry name" value="PROKAR_LIPOPROTEIN"/>
    <property type="match status" value="1"/>
</dbReference>
<evidence type="ECO:0000313" key="2">
    <source>
        <dbReference type="EMBL" id="CAA9381497.1"/>
    </source>
</evidence>
<organism evidence="2">
    <name type="scientific">uncultured Nocardioidaceae bacterium</name>
    <dbReference type="NCBI Taxonomy" id="253824"/>
    <lineage>
        <taxon>Bacteria</taxon>
        <taxon>Bacillati</taxon>
        <taxon>Actinomycetota</taxon>
        <taxon>Actinomycetes</taxon>
        <taxon>Propionibacteriales</taxon>
        <taxon>Nocardioidaceae</taxon>
        <taxon>environmental samples</taxon>
    </lineage>
</organism>
<dbReference type="GO" id="GO:0043190">
    <property type="term" value="C:ATP-binding cassette (ABC) transporter complex"/>
    <property type="evidence" value="ECO:0007669"/>
    <property type="project" value="InterPro"/>
</dbReference>